<keyword evidence="2" id="KW-0539">Nucleus</keyword>
<dbReference type="PANTHER" id="PTHR10252">
    <property type="entry name" value="HISTONE-LIKE TRANSCRIPTION FACTOR CCAAT-RELATED"/>
    <property type="match status" value="1"/>
</dbReference>
<dbReference type="InterPro" id="IPR003958">
    <property type="entry name" value="CBFA_NFYB_domain"/>
</dbReference>
<dbReference type="EMBL" id="JAYKXN010000002">
    <property type="protein sequence ID" value="KAK7311990.1"/>
    <property type="molecule type" value="Genomic_DNA"/>
</dbReference>
<evidence type="ECO:0000256" key="2">
    <source>
        <dbReference type="ARBA" id="ARBA00023242"/>
    </source>
</evidence>
<dbReference type="PANTHER" id="PTHR10252:SF54">
    <property type="entry name" value="CHROMATIN ACCESSIBILITY COMPLEX PROTEIN 1"/>
    <property type="match status" value="1"/>
</dbReference>
<feature type="compositionally biased region" description="Low complexity" evidence="3">
    <location>
        <begin position="182"/>
        <end position="193"/>
    </location>
</feature>
<feature type="region of interest" description="Disordered" evidence="3">
    <location>
        <begin position="132"/>
        <end position="199"/>
    </location>
</feature>
<dbReference type="SUPFAM" id="SSF47113">
    <property type="entry name" value="Histone-fold"/>
    <property type="match status" value="1"/>
</dbReference>
<dbReference type="Gene3D" id="1.10.20.10">
    <property type="entry name" value="Histone, subunit A"/>
    <property type="match status" value="1"/>
</dbReference>
<comment type="caution">
    <text evidence="5">The sequence shown here is derived from an EMBL/GenBank/DDBJ whole genome shotgun (WGS) entry which is preliminary data.</text>
</comment>
<evidence type="ECO:0000313" key="5">
    <source>
        <dbReference type="EMBL" id="KAK7311990.1"/>
    </source>
</evidence>
<dbReference type="GO" id="GO:0000976">
    <property type="term" value="F:transcription cis-regulatory region binding"/>
    <property type="evidence" value="ECO:0007669"/>
    <property type="project" value="TreeGrafter"/>
</dbReference>
<reference evidence="5 6" key="1">
    <citation type="submission" date="2024-01" db="EMBL/GenBank/DDBJ databases">
        <title>The genomes of 5 underutilized Papilionoideae crops provide insights into root nodulation and disease resistance.</title>
        <authorList>
            <person name="Yuan L."/>
        </authorList>
    </citation>
    <scope>NUCLEOTIDE SEQUENCE [LARGE SCALE GENOMIC DNA]</scope>
    <source>
        <strain evidence="5">LY-2023</strain>
        <tissue evidence="5">Leaf</tissue>
    </source>
</reference>
<proteinExistence type="predicted"/>
<evidence type="ECO:0000313" key="6">
    <source>
        <dbReference type="Proteomes" id="UP001359559"/>
    </source>
</evidence>
<name>A0AAN9PTU9_CLITE</name>
<feature type="domain" description="Transcription factor CBF/NF-Y/archaeal histone" evidence="4">
    <location>
        <begin position="65"/>
        <end position="128"/>
    </location>
</feature>
<organism evidence="5 6">
    <name type="scientific">Clitoria ternatea</name>
    <name type="common">Butterfly pea</name>
    <dbReference type="NCBI Taxonomy" id="43366"/>
    <lineage>
        <taxon>Eukaryota</taxon>
        <taxon>Viridiplantae</taxon>
        <taxon>Streptophyta</taxon>
        <taxon>Embryophyta</taxon>
        <taxon>Tracheophyta</taxon>
        <taxon>Spermatophyta</taxon>
        <taxon>Magnoliopsida</taxon>
        <taxon>eudicotyledons</taxon>
        <taxon>Gunneridae</taxon>
        <taxon>Pentapetalae</taxon>
        <taxon>rosids</taxon>
        <taxon>fabids</taxon>
        <taxon>Fabales</taxon>
        <taxon>Fabaceae</taxon>
        <taxon>Papilionoideae</taxon>
        <taxon>50 kb inversion clade</taxon>
        <taxon>NPAAA clade</taxon>
        <taxon>indigoferoid/millettioid clade</taxon>
        <taxon>Phaseoleae</taxon>
        <taxon>Clitoria</taxon>
    </lineage>
</organism>
<evidence type="ECO:0000256" key="3">
    <source>
        <dbReference type="SAM" id="MobiDB-lite"/>
    </source>
</evidence>
<sequence length="199" mass="22690">MQARIEEEQFKGQKSLLLMSSTYNSLLDGDHLEFKNEPDQEKKREKLTVMVMAEEEDNAVSVESEFPKGRVKKIMRLDEDVKRVSSEALLLVSRSTELFLQFLAEKSAQVAMEKKRKTVNLEHLRTAVKRHQPTRDFLLDSLPLPTQPAKPDKPVPAADQNKSSTVPPGTRRIDQFFRKSEPQNPAQAQIQAQPPTPIE</sequence>
<dbReference type="InterPro" id="IPR050568">
    <property type="entry name" value="Transcr_DNA_Rep_Reg"/>
</dbReference>
<dbReference type="GO" id="GO:0046982">
    <property type="term" value="F:protein heterodimerization activity"/>
    <property type="evidence" value="ECO:0007669"/>
    <property type="project" value="InterPro"/>
</dbReference>
<accession>A0AAN9PTU9</accession>
<evidence type="ECO:0000256" key="1">
    <source>
        <dbReference type="ARBA" id="ARBA00004123"/>
    </source>
</evidence>
<dbReference type="AlphaFoldDB" id="A0AAN9PTU9"/>
<dbReference type="Proteomes" id="UP001359559">
    <property type="component" value="Unassembled WGS sequence"/>
</dbReference>
<dbReference type="CDD" id="cd22929">
    <property type="entry name" value="HFD_POLE4-like"/>
    <property type="match status" value="1"/>
</dbReference>
<dbReference type="FunFam" id="1.10.20.10:FF:000117">
    <property type="entry name" value="Nuclear factor Y, subunit C13"/>
    <property type="match status" value="1"/>
</dbReference>
<dbReference type="GO" id="GO:0006355">
    <property type="term" value="P:regulation of DNA-templated transcription"/>
    <property type="evidence" value="ECO:0007669"/>
    <property type="project" value="TreeGrafter"/>
</dbReference>
<dbReference type="GO" id="GO:0005634">
    <property type="term" value="C:nucleus"/>
    <property type="evidence" value="ECO:0007669"/>
    <property type="project" value="UniProtKB-SubCell"/>
</dbReference>
<gene>
    <name evidence="5" type="ORF">RJT34_10508</name>
</gene>
<protein>
    <recommendedName>
        <fullName evidence="4">Transcription factor CBF/NF-Y/archaeal histone domain-containing protein</fullName>
    </recommendedName>
</protein>
<dbReference type="InterPro" id="IPR009072">
    <property type="entry name" value="Histone-fold"/>
</dbReference>
<comment type="subcellular location">
    <subcellularLocation>
        <location evidence="1">Nucleus</location>
    </subcellularLocation>
</comment>
<feature type="compositionally biased region" description="Basic and acidic residues" evidence="3">
    <location>
        <begin position="171"/>
        <end position="181"/>
    </location>
</feature>
<evidence type="ECO:0000259" key="4">
    <source>
        <dbReference type="Pfam" id="PF00808"/>
    </source>
</evidence>
<keyword evidence="6" id="KW-1185">Reference proteome</keyword>
<dbReference type="Pfam" id="PF00808">
    <property type="entry name" value="CBFD_NFYB_HMF"/>
    <property type="match status" value="1"/>
</dbReference>